<proteinExistence type="predicted"/>
<organism evidence="3 4">
    <name type="scientific">Pseudokineococcus basanitobsidens</name>
    <dbReference type="NCBI Taxonomy" id="1926649"/>
    <lineage>
        <taxon>Bacteria</taxon>
        <taxon>Bacillati</taxon>
        <taxon>Actinomycetota</taxon>
        <taxon>Actinomycetes</taxon>
        <taxon>Kineosporiales</taxon>
        <taxon>Kineosporiaceae</taxon>
        <taxon>Pseudokineococcus</taxon>
    </lineage>
</organism>
<keyword evidence="4" id="KW-1185">Reference proteome</keyword>
<dbReference type="Proteomes" id="UP001387100">
    <property type="component" value="Unassembled WGS sequence"/>
</dbReference>
<evidence type="ECO:0000313" key="4">
    <source>
        <dbReference type="Proteomes" id="UP001387100"/>
    </source>
</evidence>
<evidence type="ECO:0000256" key="1">
    <source>
        <dbReference type="SAM" id="MobiDB-lite"/>
    </source>
</evidence>
<feature type="region of interest" description="Disordered" evidence="1">
    <location>
        <begin position="52"/>
        <end position="74"/>
    </location>
</feature>
<keyword evidence="2" id="KW-0472">Membrane</keyword>
<name>A0ABU8RJD6_9ACTN</name>
<evidence type="ECO:0000256" key="2">
    <source>
        <dbReference type="SAM" id="Phobius"/>
    </source>
</evidence>
<comment type="caution">
    <text evidence="3">The sequence shown here is derived from an EMBL/GenBank/DDBJ whole genome shotgun (WGS) entry which is preliminary data.</text>
</comment>
<reference evidence="3 4" key="1">
    <citation type="journal article" date="2017" name="Int. J. Syst. Evol. Microbiol.">
        <title>Pseudokineococcus basanitobsidens sp. nov., isolated from volcanic rock.</title>
        <authorList>
            <person name="Lee D.W."/>
            <person name="Park M.Y."/>
            <person name="Kim J.J."/>
            <person name="Kim B.S."/>
        </authorList>
    </citation>
    <scope>NUCLEOTIDE SEQUENCE [LARGE SCALE GENOMIC DNA]</scope>
    <source>
        <strain evidence="3 4">DSM 103726</strain>
    </source>
</reference>
<dbReference type="EMBL" id="JBBIAA010000006">
    <property type="protein sequence ID" value="MEJ5945170.1"/>
    <property type="molecule type" value="Genomic_DNA"/>
</dbReference>
<keyword evidence="2" id="KW-1133">Transmembrane helix</keyword>
<accession>A0ABU8RJD6</accession>
<dbReference type="RefSeq" id="WP_339574554.1">
    <property type="nucleotide sequence ID" value="NZ_JBBIAA010000006.1"/>
</dbReference>
<gene>
    <name evidence="3" type="ORF">WDZ17_07645</name>
</gene>
<sequence>MLSVVSVLASGEAEHEAVNELPFDSFFFGLIAFGALIAVLLVTYAFRSVGSRHRDHDGLHDGPHAAPHDAGARH</sequence>
<evidence type="ECO:0000313" key="3">
    <source>
        <dbReference type="EMBL" id="MEJ5945170.1"/>
    </source>
</evidence>
<protein>
    <submittedName>
        <fullName evidence="3">Uncharacterized protein</fullName>
    </submittedName>
</protein>
<feature type="transmembrane region" description="Helical" evidence="2">
    <location>
        <begin position="23"/>
        <end position="46"/>
    </location>
</feature>
<keyword evidence="2" id="KW-0812">Transmembrane</keyword>